<evidence type="ECO:0000313" key="1">
    <source>
        <dbReference type="EMBL" id="OUR96462.1"/>
    </source>
</evidence>
<proteinExistence type="predicted"/>
<evidence type="ECO:0000313" key="2">
    <source>
        <dbReference type="Proteomes" id="UP000196531"/>
    </source>
</evidence>
<name>A0A1Y5FCV5_9BACT</name>
<sequence>MSERDSNYEFECLEKYYGNFDEVTKTIEDCPSCGKKLIITHWADASNLVMEESAKCVECDFGQRKTLHAMN</sequence>
<reference evidence="2" key="1">
    <citation type="journal article" date="2017" name="Proc. Natl. Acad. Sci. U.S.A.">
        <title>Simulation of Deepwater Horizon oil plume reveals substrate specialization within a complex community of hydrocarbon-degraders.</title>
        <authorList>
            <person name="Hu P."/>
            <person name="Dubinsky E.A."/>
            <person name="Probst A.J."/>
            <person name="Wang J."/>
            <person name="Sieber C.M.K."/>
            <person name="Tom L.M."/>
            <person name="Gardinali P."/>
            <person name="Banfield J.F."/>
            <person name="Atlas R.M."/>
            <person name="Andersen G.L."/>
        </authorList>
    </citation>
    <scope>NUCLEOTIDE SEQUENCE [LARGE SCALE GENOMIC DNA]</scope>
</reference>
<dbReference type="Proteomes" id="UP000196531">
    <property type="component" value="Unassembled WGS sequence"/>
</dbReference>
<dbReference type="AlphaFoldDB" id="A0A1Y5FCV5"/>
<accession>A0A1Y5FCV5</accession>
<organism evidence="1 2">
    <name type="scientific">Halobacteriovorax marinus</name>
    <dbReference type="NCBI Taxonomy" id="97084"/>
    <lineage>
        <taxon>Bacteria</taxon>
        <taxon>Pseudomonadati</taxon>
        <taxon>Bdellovibrionota</taxon>
        <taxon>Bacteriovoracia</taxon>
        <taxon>Bacteriovoracales</taxon>
        <taxon>Halobacteriovoraceae</taxon>
        <taxon>Halobacteriovorax</taxon>
    </lineage>
</organism>
<dbReference type="EMBL" id="MAAO01000006">
    <property type="protein sequence ID" value="OUR96462.1"/>
    <property type="molecule type" value="Genomic_DNA"/>
</dbReference>
<protein>
    <submittedName>
        <fullName evidence="1">Uncharacterized protein</fullName>
    </submittedName>
</protein>
<comment type="caution">
    <text evidence="1">The sequence shown here is derived from an EMBL/GenBank/DDBJ whole genome shotgun (WGS) entry which is preliminary data.</text>
</comment>
<gene>
    <name evidence="1" type="ORF">A9Q84_08925</name>
</gene>